<proteinExistence type="predicted"/>
<reference evidence="1 2" key="1">
    <citation type="submission" date="2019-03" db="EMBL/GenBank/DDBJ databases">
        <title>Genomic Encyclopedia of Archaeal and Bacterial Type Strains, Phase II (KMG-II): from individual species to whole genera.</title>
        <authorList>
            <person name="Goeker M."/>
        </authorList>
    </citation>
    <scope>NUCLEOTIDE SEQUENCE [LARGE SCALE GENOMIC DNA]</scope>
    <source>
        <strain evidence="1 2">DSM 19034</strain>
    </source>
</reference>
<gene>
    <name evidence="1" type="ORF">CLV32_3584</name>
</gene>
<dbReference type="Proteomes" id="UP000295499">
    <property type="component" value="Unassembled WGS sequence"/>
</dbReference>
<accession>A0A4R6IGV2</accession>
<protein>
    <submittedName>
        <fullName evidence="1">Uncharacterized protein</fullName>
    </submittedName>
</protein>
<name>A0A4R6IGV2_9SPHI</name>
<organism evidence="1 2">
    <name type="scientific">Pedobacter duraquae</name>
    <dbReference type="NCBI Taxonomy" id="425511"/>
    <lineage>
        <taxon>Bacteria</taxon>
        <taxon>Pseudomonadati</taxon>
        <taxon>Bacteroidota</taxon>
        <taxon>Sphingobacteriia</taxon>
        <taxon>Sphingobacteriales</taxon>
        <taxon>Sphingobacteriaceae</taxon>
        <taxon>Pedobacter</taxon>
    </lineage>
</organism>
<comment type="caution">
    <text evidence="1">The sequence shown here is derived from an EMBL/GenBank/DDBJ whole genome shotgun (WGS) entry which is preliminary data.</text>
</comment>
<evidence type="ECO:0000313" key="2">
    <source>
        <dbReference type="Proteomes" id="UP000295499"/>
    </source>
</evidence>
<sequence length="41" mass="4907">MCKSSSLFHRLIDKFNLYVFVDEPQGSLRQMYTFELYVSVN</sequence>
<evidence type="ECO:0000313" key="1">
    <source>
        <dbReference type="EMBL" id="TDO20947.1"/>
    </source>
</evidence>
<dbReference type="EMBL" id="SNWM01000004">
    <property type="protein sequence ID" value="TDO20947.1"/>
    <property type="molecule type" value="Genomic_DNA"/>
</dbReference>
<dbReference type="AlphaFoldDB" id="A0A4R6IGV2"/>
<keyword evidence="2" id="KW-1185">Reference proteome</keyword>